<feature type="signal peptide" evidence="2">
    <location>
        <begin position="1"/>
        <end position="20"/>
    </location>
</feature>
<accession>A0A0W0F2D5</accession>
<evidence type="ECO:0000313" key="4">
    <source>
        <dbReference type="Proteomes" id="UP000054988"/>
    </source>
</evidence>
<feature type="compositionally biased region" description="Polar residues" evidence="1">
    <location>
        <begin position="96"/>
        <end position="110"/>
    </location>
</feature>
<organism evidence="3 4">
    <name type="scientific">Moniliophthora roreri</name>
    <name type="common">Frosty pod rot fungus</name>
    <name type="synonym">Monilia roreri</name>
    <dbReference type="NCBI Taxonomy" id="221103"/>
    <lineage>
        <taxon>Eukaryota</taxon>
        <taxon>Fungi</taxon>
        <taxon>Dikarya</taxon>
        <taxon>Basidiomycota</taxon>
        <taxon>Agaricomycotina</taxon>
        <taxon>Agaricomycetes</taxon>
        <taxon>Agaricomycetidae</taxon>
        <taxon>Agaricales</taxon>
        <taxon>Marasmiineae</taxon>
        <taxon>Marasmiaceae</taxon>
        <taxon>Moniliophthora</taxon>
    </lineage>
</organism>
<feature type="chain" id="PRO_5006901311" evidence="2">
    <location>
        <begin position="21"/>
        <end position="280"/>
    </location>
</feature>
<protein>
    <submittedName>
        <fullName evidence="3">Uncharacterized protein</fullName>
    </submittedName>
</protein>
<feature type="compositionally biased region" description="Polar residues" evidence="1">
    <location>
        <begin position="122"/>
        <end position="145"/>
    </location>
</feature>
<feature type="compositionally biased region" description="Low complexity" evidence="1">
    <location>
        <begin position="147"/>
        <end position="158"/>
    </location>
</feature>
<name>A0A0W0F2D5_MONRR</name>
<keyword evidence="2" id="KW-0732">Signal</keyword>
<comment type="caution">
    <text evidence="3">The sequence shown here is derived from an EMBL/GenBank/DDBJ whole genome shotgun (WGS) entry which is preliminary data.</text>
</comment>
<gene>
    <name evidence="3" type="ORF">WG66_16955</name>
</gene>
<feature type="region of interest" description="Disordered" evidence="1">
    <location>
        <begin position="245"/>
        <end position="280"/>
    </location>
</feature>
<evidence type="ECO:0000256" key="2">
    <source>
        <dbReference type="SAM" id="SignalP"/>
    </source>
</evidence>
<evidence type="ECO:0000313" key="3">
    <source>
        <dbReference type="EMBL" id="KTB30493.1"/>
    </source>
</evidence>
<dbReference type="EMBL" id="LATX01002383">
    <property type="protein sequence ID" value="KTB30493.1"/>
    <property type="molecule type" value="Genomic_DNA"/>
</dbReference>
<reference evidence="3 4" key="1">
    <citation type="submission" date="2015-12" db="EMBL/GenBank/DDBJ databases">
        <title>Draft genome sequence of Moniliophthora roreri, the causal agent of frosty pod rot of cacao.</title>
        <authorList>
            <person name="Aime M.C."/>
            <person name="Diaz-Valderrama J.R."/>
            <person name="Kijpornyongpan T."/>
            <person name="Phillips-Mora W."/>
        </authorList>
    </citation>
    <scope>NUCLEOTIDE SEQUENCE [LARGE SCALE GENOMIC DNA]</scope>
    <source>
        <strain evidence="3 4">MCA 2952</strain>
    </source>
</reference>
<feature type="compositionally biased region" description="Low complexity" evidence="1">
    <location>
        <begin position="245"/>
        <end position="263"/>
    </location>
</feature>
<feature type="region of interest" description="Disordered" evidence="1">
    <location>
        <begin position="96"/>
        <end position="170"/>
    </location>
</feature>
<proteinExistence type="predicted"/>
<dbReference type="AlphaFoldDB" id="A0A0W0F2D5"/>
<dbReference type="Proteomes" id="UP000054988">
    <property type="component" value="Unassembled WGS sequence"/>
</dbReference>
<evidence type="ECO:0000256" key="1">
    <source>
        <dbReference type="SAM" id="MobiDB-lite"/>
    </source>
</evidence>
<sequence>MKSFVATTFLTLGAASYAIALPAPQVQVPSSSVPVGGVETLPTGQVAAVNRGATTVLSSSVMVSPTAVAVSATTEANNAVGTAAVAGLLRRQEDVTSQLPTSQLPTSASIPLQRDAIPTESLPPSSVQNKVNDQVPTSVSSQLPQFDSVPTSVSSSDPALQRRQTSTGVSVPVVAPTESLLPRQEEIPVSSSVVPVDAMSSVPVSSAAQLAATTSLTPSSVAQFATDSVSASATEAVANVATSSTAAGFDSVPSSTVPAPVSAETAGLERRQESDDCDEY</sequence>